<dbReference type="PANTHER" id="PTHR43330:SF8">
    <property type="entry name" value="METHIONINE AMINOPEPTIDASE 1D, MITOCHONDRIAL"/>
    <property type="match status" value="1"/>
</dbReference>
<dbReference type="EMBL" id="NBSH01000007">
    <property type="protein sequence ID" value="ORX36564.1"/>
    <property type="molecule type" value="Genomic_DNA"/>
</dbReference>
<feature type="compositionally biased region" description="Basic and acidic residues" evidence="6">
    <location>
        <begin position="57"/>
        <end position="87"/>
    </location>
</feature>
<dbReference type="Proteomes" id="UP000193218">
    <property type="component" value="Unassembled WGS sequence"/>
</dbReference>
<dbReference type="PANTHER" id="PTHR43330">
    <property type="entry name" value="METHIONINE AMINOPEPTIDASE"/>
    <property type="match status" value="1"/>
</dbReference>
<dbReference type="GO" id="GO:0046872">
    <property type="term" value="F:metal ion binding"/>
    <property type="evidence" value="ECO:0007669"/>
    <property type="project" value="UniProtKB-KW"/>
</dbReference>
<dbReference type="Pfam" id="PF00557">
    <property type="entry name" value="Peptidase_M24"/>
    <property type="match status" value="1"/>
</dbReference>
<keyword evidence="1 5" id="KW-0031">Aminopeptidase</keyword>
<evidence type="ECO:0000313" key="8">
    <source>
        <dbReference type="EMBL" id="ORX36564.1"/>
    </source>
</evidence>
<dbReference type="EC" id="3.4.11.18" evidence="5"/>
<accession>A0A1Y1UGC9</accession>
<keyword evidence="3 5" id="KW-0479">Metal-binding</keyword>
<evidence type="ECO:0000256" key="3">
    <source>
        <dbReference type="ARBA" id="ARBA00022723"/>
    </source>
</evidence>
<dbReference type="InterPro" id="IPR001714">
    <property type="entry name" value="Pept_M24_MAP"/>
</dbReference>
<comment type="caution">
    <text evidence="8">The sequence shown here is derived from an EMBL/GenBank/DDBJ whole genome shotgun (WGS) entry which is preliminary data.</text>
</comment>
<comment type="catalytic activity">
    <reaction evidence="5">
        <text>Release of N-terminal amino acids, preferentially methionine, from peptides and arylamides.</text>
        <dbReference type="EC" id="3.4.11.18"/>
    </reaction>
</comment>
<evidence type="ECO:0000256" key="1">
    <source>
        <dbReference type="ARBA" id="ARBA00022438"/>
    </source>
</evidence>
<dbReference type="InterPro" id="IPR036005">
    <property type="entry name" value="Creatinase/aminopeptidase-like"/>
</dbReference>
<dbReference type="PROSITE" id="PS00680">
    <property type="entry name" value="MAP_1"/>
    <property type="match status" value="1"/>
</dbReference>
<organism evidence="8 9">
    <name type="scientific">Kockovaella imperatae</name>
    <dbReference type="NCBI Taxonomy" id="4999"/>
    <lineage>
        <taxon>Eukaryota</taxon>
        <taxon>Fungi</taxon>
        <taxon>Dikarya</taxon>
        <taxon>Basidiomycota</taxon>
        <taxon>Agaricomycotina</taxon>
        <taxon>Tremellomycetes</taxon>
        <taxon>Tremellales</taxon>
        <taxon>Cuniculitremaceae</taxon>
        <taxon>Kockovaella</taxon>
    </lineage>
</organism>
<dbReference type="GO" id="GO:0070006">
    <property type="term" value="F:metalloaminopeptidase activity"/>
    <property type="evidence" value="ECO:0007669"/>
    <property type="project" value="InterPro"/>
</dbReference>
<dbReference type="OrthoDB" id="3209743at2759"/>
<evidence type="ECO:0000256" key="4">
    <source>
        <dbReference type="ARBA" id="ARBA00022801"/>
    </source>
</evidence>
<protein>
    <recommendedName>
        <fullName evidence="5">Methionine aminopeptidase</fullName>
        <ecNumber evidence="5">3.4.11.18</ecNumber>
    </recommendedName>
</protein>
<dbReference type="PRINTS" id="PR00599">
    <property type="entry name" value="MAPEPTIDASE"/>
</dbReference>
<evidence type="ECO:0000313" key="9">
    <source>
        <dbReference type="Proteomes" id="UP000193218"/>
    </source>
</evidence>
<dbReference type="GO" id="GO:0004239">
    <property type="term" value="F:initiator methionyl aminopeptidase activity"/>
    <property type="evidence" value="ECO:0007669"/>
    <property type="project" value="UniProtKB-EC"/>
</dbReference>
<dbReference type="STRING" id="4999.A0A1Y1UGC9"/>
<gene>
    <name evidence="8" type="ORF">BD324DRAFT_579949</name>
</gene>
<dbReference type="SUPFAM" id="SSF55920">
    <property type="entry name" value="Creatinase/aminopeptidase"/>
    <property type="match status" value="1"/>
</dbReference>
<reference evidence="8 9" key="1">
    <citation type="submission" date="2017-03" db="EMBL/GenBank/DDBJ databases">
        <title>Widespread Adenine N6-methylation of Active Genes in Fungi.</title>
        <authorList>
            <consortium name="DOE Joint Genome Institute"/>
            <person name="Mondo S.J."/>
            <person name="Dannebaum R.O."/>
            <person name="Kuo R.C."/>
            <person name="Louie K.B."/>
            <person name="Bewick A.J."/>
            <person name="Labutti K."/>
            <person name="Haridas S."/>
            <person name="Kuo A."/>
            <person name="Salamov A."/>
            <person name="Ahrendt S.R."/>
            <person name="Lau R."/>
            <person name="Bowen B.P."/>
            <person name="Lipzen A."/>
            <person name="Sullivan W."/>
            <person name="Andreopoulos W.B."/>
            <person name="Clum A."/>
            <person name="Lindquist E."/>
            <person name="Daum C."/>
            <person name="Northen T.R."/>
            <person name="Ramamoorthy G."/>
            <person name="Schmitz R.J."/>
            <person name="Gryganskyi A."/>
            <person name="Culley D."/>
            <person name="Magnuson J."/>
            <person name="James T.Y."/>
            <person name="O'Malley M.A."/>
            <person name="Stajich J.E."/>
            <person name="Spatafora J.W."/>
            <person name="Visel A."/>
            <person name="Grigoriev I.V."/>
        </authorList>
    </citation>
    <scope>NUCLEOTIDE SEQUENCE [LARGE SCALE GENOMIC DNA]</scope>
    <source>
        <strain evidence="8 9">NRRL Y-17943</strain>
    </source>
</reference>
<evidence type="ECO:0000256" key="2">
    <source>
        <dbReference type="ARBA" id="ARBA00022670"/>
    </source>
</evidence>
<comment type="similarity">
    <text evidence="5">Belongs to the peptidase M24A family.</text>
</comment>
<evidence type="ECO:0000259" key="7">
    <source>
        <dbReference type="Pfam" id="PF00557"/>
    </source>
</evidence>
<dbReference type="GO" id="GO:0006508">
    <property type="term" value="P:proteolysis"/>
    <property type="evidence" value="ECO:0007669"/>
    <property type="project" value="UniProtKB-KW"/>
</dbReference>
<dbReference type="NCBIfam" id="TIGR00500">
    <property type="entry name" value="met_pdase_I"/>
    <property type="match status" value="1"/>
</dbReference>
<evidence type="ECO:0000256" key="5">
    <source>
        <dbReference type="RuleBase" id="RU003653"/>
    </source>
</evidence>
<dbReference type="Gene3D" id="3.90.230.10">
    <property type="entry name" value="Creatinase/methionine aminopeptidase superfamily"/>
    <property type="match status" value="1"/>
</dbReference>
<keyword evidence="9" id="KW-1185">Reference proteome</keyword>
<dbReference type="AlphaFoldDB" id="A0A1Y1UGC9"/>
<evidence type="ECO:0000256" key="6">
    <source>
        <dbReference type="SAM" id="MobiDB-lite"/>
    </source>
</evidence>
<dbReference type="InterPro" id="IPR002467">
    <property type="entry name" value="Pept_M24A_MAP1"/>
</dbReference>
<comment type="function">
    <text evidence="5">Cotranslationally removes the N-terminal methionine from nascent proteins. The N-terminal methionine is often cleaved when the second residue in the primary sequence is small and uncharged (Met-Ala-, Cys, Gly, Pro, Ser, Thr, or Val).</text>
</comment>
<feature type="domain" description="Peptidase M24" evidence="7">
    <location>
        <begin position="84"/>
        <end position="328"/>
    </location>
</feature>
<dbReference type="RefSeq" id="XP_021870633.1">
    <property type="nucleotide sequence ID" value="XM_022013419.1"/>
</dbReference>
<dbReference type="InterPro" id="IPR000994">
    <property type="entry name" value="Pept_M24"/>
</dbReference>
<dbReference type="GeneID" id="33555227"/>
<keyword evidence="4" id="KW-0378">Hydrolase</keyword>
<keyword evidence="2 5" id="KW-0645">Protease</keyword>
<sequence length="340" mass="37541">MRPSLRLLSTTTKSRFGTYTLLSPDSALTSYPSPRHVPGNIKRPDYVPRNFFTAPWGHHDPPKESPEDEVEGRRIRKGSEEESRVREAGKLAGQVLAQVKALIVVGGVLEMYCTMTDGPQPGRTTDEIDQAVHGMIVAAGAYPSTLGYTSYPRSCTVAVNNVLARECPDLVRPLESHDLINVDLTVFLNGHHGDTSATFALRRVDDQGLELIESTKEALEQAIRVCGPGVPLNEIGRVVEELAEKRGLCVNRQFAGHGIGRRFHQPPYILHHRNDDDTLMRIGDCFTIEPILVQGPNSRGFIWDDGFTMSSESGARSAQFEHQILITDDGCDVLTRSITD</sequence>
<proteinExistence type="inferred from homology"/>
<name>A0A1Y1UGC9_9TREE</name>
<comment type="cofactor">
    <cofactor evidence="5">
        <name>Co(2+)</name>
        <dbReference type="ChEBI" id="CHEBI:48828"/>
    </cofactor>
    <cofactor evidence="5">
        <name>Zn(2+)</name>
        <dbReference type="ChEBI" id="CHEBI:29105"/>
    </cofactor>
    <cofactor evidence="5">
        <name>Mn(2+)</name>
        <dbReference type="ChEBI" id="CHEBI:29035"/>
    </cofactor>
    <cofactor evidence="5">
        <name>Fe(2+)</name>
        <dbReference type="ChEBI" id="CHEBI:29033"/>
    </cofactor>
    <text evidence="5">Binds 2 divalent metal cations per subunit. Has a high-affinity and a low affinity metal-binding site. The true nature of the physiological cofactor is under debate. The enzyme is active with cobalt, zinc, manganese or divalent iron ions.</text>
</comment>
<dbReference type="InParanoid" id="A0A1Y1UGC9"/>
<feature type="region of interest" description="Disordered" evidence="6">
    <location>
        <begin position="53"/>
        <end position="87"/>
    </location>
</feature>